<dbReference type="PROSITE" id="PS50888">
    <property type="entry name" value="BHLH"/>
    <property type="match status" value="1"/>
</dbReference>
<organism evidence="8 9">
    <name type="scientific">Canavalia gladiata</name>
    <name type="common">Sword bean</name>
    <name type="synonym">Dolichos gladiatus</name>
    <dbReference type="NCBI Taxonomy" id="3824"/>
    <lineage>
        <taxon>Eukaryota</taxon>
        <taxon>Viridiplantae</taxon>
        <taxon>Streptophyta</taxon>
        <taxon>Embryophyta</taxon>
        <taxon>Tracheophyta</taxon>
        <taxon>Spermatophyta</taxon>
        <taxon>Magnoliopsida</taxon>
        <taxon>eudicotyledons</taxon>
        <taxon>Gunneridae</taxon>
        <taxon>Pentapetalae</taxon>
        <taxon>rosids</taxon>
        <taxon>fabids</taxon>
        <taxon>Fabales</taxon>
        <taxon>Fabaceae</taxon>
        <taxon>Papilionoideae</taxon>
        <taxon>50 kb inversion clade</taxon>
        <taxon>NPAAA clade</taxon>
        <taxon>indigoferoid/millettioid clade</taxon>
        <taxon>Phaseoleae</taxon>
        <taxon>Canavalia</taxon>
    </lineage>
</organism>
<evidence type="ECO:0000256" key="6">
    <source>
        <dbReference type="SAM" id="MobiDB-lite"/>
    </source>
</evidence>
<evidence type="ECO:0000256" key="4">
    <source>
        <dbReference type="ARBA" id="ARBA00023163"/>
    </source>
</evidence>
<keyword evidence="2" id="KW-0805">Transcription regulation</keyword>
<keyword evidence="3" id="KW-0238">DNA-binding</keyword>
<feature type="region of interest" description="Disordered" evidence="6">
    <location>
        <begin position="238"/>
        <end position="257"/>
    </location>
</feature>
<keyword evidence="5" id="KW-0539">Nucleus</keyword>
<comment type="caution">
    <text evidence="8">The sequence shown here is derived from an EMBL/GenBank/DDBJ whole genome shotgun (WGS) entry which is preliminary data.</text>
</comment>
<protein>
    <recommendedName>
        <fullName evidence="7">BHLH domain-containing protein</fullName>
    </recommendedName>
</protein>
<evidence type="ECO:0000313" key="9">
    <source>
        <dbReference type="Proteomes" id="UP001367508"/>
    </source>
</evidence>
<feature type="region of interest" description="Disordered" evidence="6">
    <location>
        <begin position="135"/>
        <end position="185"/>
    </location>
</feature>
<keyword evidence="4" id="KW-0804">Transcription</keyword>
<gene>
    <name evidence="8" type="ORF">VNO77_12279</name>
</gene>
<feature type="compositionally biased region" description="Basic and acidic residues" evidence="6">
    <location>
        <begin position="246"/>
        <end position="257"/>
    </location>
</feature>
<evidence type="ECO:0000259" key="7">
    <source>
        <dbReference type="PROSITE" id="PS50888"/>
    </source>
</evidence>
<dbReference type="InterPro" id="IPR045239">
    <property type="entry name" value="bHLH95_bHLH"/>
</dbReference>
<evidence type="ECO:0000256" key="3">
    <source>
        <dbReference type="ARBA" id="ARBA00023125"/>
    </source>
</evidence>
<keyword evidence="9" id="KW-1185">Reference proteome</keyword>
<dbReference type="PANTHER" id="PTHR16223">
    <property type="entry name" value="TRANSCRIPTION FACTOR BHLH83-RELATED"/>
    <property type="match status" value="1"/>
</dbReference>
<dbReference type="GO" id="GO:0000978">
    <property type="term" value="F:RNA polymerase II cis-regulatory region sequence-specific DNA binding"/>
    <property type="evidence" value="ECO:0007669"/>
    <property type="project" value="TreeGrafter"/>
</dbReference>
<reference evidence="8 9" key="1">
    <citation type="submission" date="2024-01" db="EMBL/GenBank/DDBJ databases">
        <title>The genomes of 5 underutilized Papilionoideae crops provide insights into root nodulation and disease resistanc.</title>
        <authorList>
            <person name="Jiang F."/>
        </authorList>
    </citation>
    <scope>NUCLEOTIDE SEQUENCE [LARGE SCALE GENOMIC DNA]</scope>
    <source>
        <strain evidence="8">LVBAO_FW01</strain>
        <tissue evidence="8">Leaves</tissue>
    </source>
</reference>
<dbReference type="FunFam" id="4.10.280.10:FF:000123">
    <property type="entry name" value="Transcription factor bHLH113"/>
    <property type="match status" value="1"/>
</dbReference>
<feature type="compositionally biased region" description="Polar residues" evidence="6">
    <location>
        <begin position="135"/>
        <end position="166"/>
    </location>
</feature>
<dbReference type="InterPro" id="IPR045843">
    <property type="entry name" value="IND-like"/>
</dbReference>
<sequence length="316" mass="34723">MVAWWIVRKSRKENGIKRKDGVEIGIAKEEFEVDHLTTTPTGTSFSQLLFGDDDDDVNHHQDALGLAVDHTYNNNNNNTNSPLFSIHKAPKMLCFGNHQNQGDLLLPETNLTPQKSVITSSDSSSASSCNYTNTGFTSLPKSNNLQKKRNGSGQEPVTKSSVGGQKQTKKNKAENPSSSTHAKRKERLGERIAALQQLVSPFGKTDTASVLHEAMGYIRFLHDQVQVLCSPYLQSFPSSYHQHQHQHGDGDNNEEELNKDLRSRGLCLIPVGCTVHVAGTNGADFWSPAAIGNNASPSAKLSGERMINEMNPFQNL</sequence>
<proteinExistence type="predicted"/>
<dbReference type="SUPFAM" id="SSF47459">
    <property type="entry name" value="HLH, helix-loop-helix DNA-binding domain"/>
    <property type="match status" value="1"/>
</dbReference>
<dbReference type="GO" id="GO:0000981">
    <property type="term" value="F:DNA-binding transcription factor activity, RNA polymerase II-specific"/>
    <property type="evidence" value="ECO:0007669"/>
    <property type="project" value="TreeGrafter"/>
</dbReference>
<evidence type="ECO:0000313" key="8">
    <source>
        <dbReference type="EMBL" id="KAK7343495.1"/>
    </source>
</evidence>
<comment type="subcellular location">
    <subcellularLocation>
        <location evidence="1">Nucleus</location>
    </subcellularLocation>
</comment>
<accession>A0AAN9LW36</accession>
<dbReference type="EMBL" id="JAYMYQ010000003">
    <property type="protein sequence ID" value="KAK7343495.1"/>
    <property type="molecule type" value="Genomic_DNA"/>
</dbReference>
<evidence type="ECO:0000256" key="1">
    <source>
        <dbReference type="ARBA" id="ARBA00004123"/>
    </source>
</evidence>
<dbReference type="Gene3D" id="4.10.280.10">
    <property type="entry name" value="Helix-loop-helix DNA-binding domain"/>
    <property type="match status" value="1"/>
</dbReference>
<evidence type="ECO:0000256" key="5">
    <source>
        <dbReference type="ARBA" id="ARBA00023242"/>
    </source>
</evidence>
<evidence type="ECO:0000256" key="2">
    <source>
        <dbReference type="ARBA" id="ARBA00023015"/>
    </source>
</evidence>
<dbReference type="InterPro" id="IPR011598">
    <property type="entry name" value="bHLH_dom"/>
</dbReference>
<feature type="domain" description="BHLH" evidence="7">
    <location>
        <begin position="172"/>
        <end position="221"/>
    </location>
</feature>
<dbReference type="InterPro" id="IPR036638">
    <property type="entry name" value="HLH_DNA-bd_sf"/>
</dbReference>
<dbReference type="GO" id="GO:0046983">
    <property type="term" value="F:protein dimerization activity"/>
    <property type="evidence" value="ECO:0007669"/>
    <property type="project" value="InterPro"/>
</dbReference>
<name>A0AAN9LW36_CANGL</name>
<dbReference type="Proteomes" id="UP001367508">
    <property type="component" value="Unassembled WGS sequence"/>
</dbReference>
<dbReference type="GO" id="GO:0005634">
    <property type="term" value="C:nucleus"/>
    <property type="evidence" value="ECO:0007669"/>
    <property type="project" value="UniProtKB-SubCell"/>
</dbReference>
<dbReference type="CDD" id="cd11393">
    <property type="entry name" value="bHLH_AtbHLH_like"/>
    <property type="match status" value="1"/>
</dbReference>
<dbReference type="AlphaFoldDB" id="A0AAN9LW36"/>
<dbReference type="PANTHER" id="PTHR16223:SF335">
    <property type="entry name" value="TRANSCRIPTION FACTOR BHLH113"/>
    <property type="match status" value="1"/>
</dbReference>